<keyword evidence="3" id="KW-1185">Reference proteome</keyword>
<dbReference type="SUPFAM" id="SSF54695">
    <property type="entry name" value="POZ domain"/>
    <property type="match status" value="1"/>
</dbReference>
<dbReference type="Gene3D" id="3.30.710.10">
    <property type="entry name" value="Potassium Channel Kv1.1, Chain A"/>
    <property type="match status" value="1"/>
</dbReference>
<gene>
    <name evidence="2" type="primary">Cnig_chr_II.g7934</name>
    <name evidence="2" type="ORF">B9Z55_007934</name>
</gene>
<name>A0A2G5VCJ0_9PELO</name>
<dbReference type="STRING" id="1611254.A0A2G5VCJ0"/>
<dbReference type="InterPro" id="IPR052664">
    <property type="entry name" value="BTB-MATH_domain_protein"/>
</dbReference>
<dbReference type="PROSITE" id="PS50097">
    <property type="entry name" value="BTB"/>
    <property type="match status" value="1"/>
</dbReference>
<dbReference type="Proteomes" id="UP000230233">
    <property type="component" value="Chromosome II"/>
</dbReference>
<feature type="domain" description="BTB" evidence="1">
    <location>
        <begin position="142"/>
        <end position="197"/>
    </location>
</feature>
<dbReference type="Pfam" id="PF00651">
    <property type="entry name" value="BTB"/>
    <property type="match status" value="1"/>
</dbReference>
<reference evidence="3" key="1">
    <citation type="submission" date="2017-10" db="EMBL/GenBank/DDBJ databases">
        <title>Rapid genome shrinkage in a self-fertile nematode reveals novel sperm competition proteins.</title>
        <authorList>
            <person name="Yin D."/>
            <person name="Schwarz E.M."/>
            <person name="Thomas C.G."/>
            <person name="Felde R.L."/>
            <person name="Korf I.F."/>
            <person name="Cutter A.D."/>
            <person name="Schartner C.M."/>
            <person name="Ralston E.J."/>
            <person name="Meyer B.J."/>
            <person name="Haag E.S."/>
        </authorList>
    </citation>
    <scope>NUCLEOTIDE SEQUENCE [LARGE SCALE GENOMIC DNA]</scope>
    <source>
        <strain evidence="3">JU1422</strain>
    </source>
</reference>
<dbReference type="Pfam" id="PF00917">
    <property type="entry name" value="MATH"/>
    <property type="match status" value="1"/>
</dbReference>
<dbReference type="InterPro" id="IPR000210">
    <property type="entry name" value="BTB/POZ_dom"/>
</dbReference>
<dbReference type="AlphaFoldDB" id="A0A2G5VCJ0"/>
<dbReference type="InterPro" id="IPR002083">
    <property type="entry name" value="MATH/TRAF_dom"/>
</dbReference>
<dbReference type="SMART" id="SM00225">
    <property type="entry name" value="BTB"/>
    <property type="match status" value="1"/>
</dbReference>
<dbReference type="PANTHER" id="PTHR22743:SF165">
    <property type="entry name" value="BTB AND MATH DOMAIN CONTAINING-RELATED"/>
    <property type="match status" value="1"/>
</dbReference>
<proteinExistence type="predicted"/>
<evidence type="ECO:0000259" key="1">
    <source>
        <dbReference type="PROSITE" id="PS50097"/>
    </source>
</evidence>
<sequence>MSNFVYTETFVGFPIKDVQSYCGKRENHYNIPWRAYIYTYDGLLFIQMQALTFRNRQDWSIEAEFCLKFVKNDEETIVSEKRVIYTESERDLEISRHWVHPNVQYYLEDSQKSLTLKFEVKITKMHLIKEKLRNFDESSAFWDCALRINNQMFYVNKMHLASNSTYLHECFQKNPAPSEMEFSDFTSHDFQNFLELINGESAVDEDTVDGLLKLGNVLGSKLAIKTCQTFLIDKSTKPLKSKLGLALKFELADLKNSCIAQVKNRVDIEAVIEKVAVFEPESIWKELLLKLLKF</sequence>
<organism evidence="2 3">
    <name type="scientific">Caenorhabditis nigoni</name>
    <dbReference type="NCBI Taxonomy" id="1611254"/>
    <lineage>
        <taxon>Eukaryota</taxon>
        <taxon>Metazoa</taxon>
        <taxon>Ecdysozoa</taxon>
        <taxon>Nematoda</taxon>
        <taxon>Chromadorea</taxon>
        <taxon>Rhabditida</taxon>
        <taxon>Rhabditina</taxon>
        <taxon>Rhabditomorpha</taxon>
        <taxon>Rhabditoidea</taxon>
        <taxon>Rhabditidae</taxon>
        <taxon>Peloderinae</taxon>
        <taxon>Caenorhabditis</taxon>
    </lineage>
</organism>
<evidence type="ECO:0000313" key="3">
    <source>
        <dbReference type="Proteomes" id="UP000230233"/>
    </source>
</evidence>
<comment type="caution">
    <text evidence="2">The sequence shown here is derived from an EMBL/GenBank/DDBJ whole genome shotgun (WGS) entry which is preliminary data.</text>
</comment>
<evidence type="ECO:0000313" key="2">
    <source>
        <dbReference type="EMBL" id="PIC49276.1"/>
    </source>
</evidence>
<dbReference type="InterPro" id="IPR011333">
    <property type="entry name" value="SKP1/BTB/POZ_sf"/>
</dbReference>
<dbReference type="OrthoDB" id="6130897at2759"/>
<accession>A0A2G5VCJ0</accession>
<protein>
    <recommendedName>
        <fullName evidence="1">BTB domain-containing protein</fullName>
    </recommendedName>
</protein>
<dbReference type="EMBL" id="PDUG01000002">
    <property type="protein sequence ID" value="PIC49276.1"/>
    <property type="molecule type" value="Genomic_DNA"/>
</dbReference>
<dbReference type="PANTHER" id="PTHR22743">
    <property type="entry name" value="MEPRIN/TRAF-LIKE MATH FAMILY-C.ELEGANS"/>
    <property type="match status" value="1"/>
</dbReference>